<dbReference type="PANTHER" id="PTHR47153">
    <property type="entry name" value="LACTATE UTILIZATION PROTEIN B"/>
    <property type="match status" value="1"/>
</dbReference>
<dbReference type="GO" id="GO:0051539">
    <property type="term" value="F:4 iron, 4 sulfur cluster binding"/>
    <property type="evidence" value="ECO:0007669"/>
    <property type="project" value="UniProtKB-KW"/>
</dbReference>
<evidence type="ECO:0000259" key="8">
    <source>
        <dbReference type="PROSITE" id="PS51379"/>
    </source>
</evidence>
<keyword evidence="1" id="KW-0813">Transport</keyword>
<dbReference type="InterPro" id="IPR004017">
    <property type="entry name" value="Cys_rich_dom"/>
</dbReference>
<gene>
    <name evidence="9" type="ORF">ENF32_05520</name>
</gene>
<evidence type="ECO:0000256" key="4">
    <source>
        <dbReference type="ARBA" id="ARBA00022737"/>
    </source>
</evidence>
<dbReference type="InterPro" id="IPR037171">
    <property type="entry name" value="NagB/RpiA_transferase-like"/>
</dbReference>
<dbReference type="GO" id="GO:0046872">
    <property type="term" value="F:metal ion binding"/>
    <property type="evidence" value="ECO:0007669"/>
    <property type="project" value="UniProtKB-KW"/>
</dbReference>
<keyword evidence="2" id="KW-0004">4Fe-4S</keyword>
<evidence type="ECO:0000256" key="5">
    <source>
        <dbReference type="ARBA" id="ARBA00022982"/>
    </source>
</evidence>
<evidence type="ECO:0000313" key="9">
    <source>
        <dbReference type="EMBL" id="HDD53509.1"/>
    </source>
</evidence>
<dbReference type="Pfam" id="PF13183">
    <property type="entry name" value="Fer4_8"/>
    <property type="match status" value="1"/>
</dbReference>
<dbReference type="EMBL" id="DQWS01000206">
    <property type="protein sequence ID" value="HDD53509.1"/>
    <property type="molecule type" value="Genomic_DNA"/>
</dbReference>
<sequence length="704" mass="77898">MRGVLRDLKEYPSRWRKLQEVVRNPIMREALERAMTRFVEGRALALDGLGDFQEWVDRCREMKDRALEKSQELWDKVKEEVEARGGTFYLAPDAQAAKEYIGRLAQESGGNLVVKGKSITSEEIELNPYLESLGLEVVETDLGERIIQLAGEKPSHLIVPAIHKTKEEVARVFSGACGREVPDDPYLITKEVRKDLRKRFLNADVGITGINVVSADPPAFFLMTNEGNGRLCATLPPVQVIITGWEKIVERMEDAFTIFDILPVNSVGLKYSSYLSIFTGPFAWKKGRQFHVVILDNGRRKALEDSLFKEALRCIRCGACMNVCPVYRTVGGHTFAHIYMGGIGAAWTAITNGLEEAMEVASLCTGCGTCLEVCPMGIPIPSLVERVKELAKDKGQAERMAVRLVSRRKLLESAVGLTALVAPEKISRLPGPAGTITQERILERPHQPPFHPWALSRGLELGKGGEVTLYAGCLVEYYYPQIGRDAVELLARLGVSLQIMREECCGLPARTVGEMGLWEELAVKNLGYMPPGKPLLFLCATCMSGIHAYQENGGELPPLYDLSQFILEKLGDGAFPGSYEAKVAYHFPCHLERHLGIREEPLKLLSQVKGVELVEGDEAHLCCGGAGLYAFKCPPVSAEILKRKLEWLEREGVEVLVTSCPSCIMQLRGGVEKKGMPVKVMHLATFLLEAMGKGADGGRMKNER</sequence>
<keyword evidence="4" id="KW-0677">Repeat</keyword>
<evidence type="ECO:0000256" key="6">
    <source>
        <dbReference type="ARBA" id="ARBA00023004"/>
    </source>
</evidence>
<keyword evidence="6" id="KW-0408">Iron</keyword>
<proteinExistence type="predicted"/>
<dbReference type="Pfam" id="PF02754">
    <property type="entry name" value="CCG"/>
    <property type="match status" value="2"/>
</dbReference>
<dbReference type="PANTHER" id="PTHR47153:SF2">
    <property type="entry name" value="LACTATE UTILIZATION PROTEIN B"/>
    <property type="match status" value="1"/>
</dbReference>
<evidence type="ECO:0000256" key="2">
    <source>
        <dbReference type="ARBA" id="ARBA00022485"/>
    </source>
</evidence>
<dbReference type="InterPro" id="IPR017900">
    <property type="entry name" value="4Fe4S_Fe_S_CS"/>
</dbReference>
<dbReference type="InterPro" id="IPR009051">
    <property type="entry name" value="Helical_ferredxn"/>
</dbReference>
<dbReference type="GO" id="GO:0006089">
    <property type="term" value="P:lactate metabolic process"/>
    <property type="evidence" value="ECO:0007669"/>
    <property type="project" value="InterPro"/>
</dbReference>
<evidence type="ECO:0000256" key="1">
    <source>
        <dbReference type="ARBA" id="ARBA00022448"/>
    </source>
</evidence>
<dbReference type="InterPro" id="IPR003741">
    <property type="entry name" value="LUD_dom"/>
</dbReference>
<dbReference type="Gene3D" id="3.40.50.10420">
    <property type="entry name" value="NagB/RpiA/CoA transferase-like"/>
    <property type="match status" value="1"/>
</dbReference>
<evidence type="ECO:0000256" key="3">
    <source>
        <dbReference type="ARBA" id="ARBA00022723"/>
    </source>
</evidence>
<evidence type="ECO:0000256" key="7">
    <source>
        <dbReference type="ARBA" id="ARBA00023014"/>
    </source>
</evidence>
<dbReference type="Proteomes" id="UP000885690">
    <property type="component" value="Unassembled WGS sequence"/>
</dbReference>
<dbReference type="InterPro" id="IPR024185">
    <property type="entry name" value="FTHF_cligase-like_sf"/>
</dbReference>
<dbReference type="GO" id="GO:0016491">
    <property type="term" value="F:oxidoreductase activity"/>
    <property type="evidence" value="ECO:0007669"/>
    <property type="project" value="UniProtKB-ARBA"/>
</dbReference>
<keyword evidence="3" id="KW-0479">Metal-binding</keyword>
<keyword evidence="7" id="KW-0411">Iron-sulfur</keyword>
<reference evidence="9" key="1">
    <citation type="journal article" date="2020" name="mSystems">
        <title>Genome- and Community-Level Interaction Insights into Carbon Utilization and Element Cycling Functions of Hydrothermarchaeota in Hydrothermal Sediment.</title>
        <authorList>
            <person name="Zhou Z."/>
            <person name="Liu Y."/>
            <person name="Xu W."/>
            <person name="Pan J."/>
            <person name="Luo Z.H."/>
            <person name="Li M."/>
        </authorList>
    </citation>
    <scope>NUCLEOTIDE SEQUENCE [LARGE SCALE GENOMIC DNA]</scope>
    <source>
        <strain evidence="9">HyVt-115</strain>
    </source>
</reference>
<dbReference type="InterPro" id="IPR004452">
    <property type="entry name" value="LutB/LldF"/>
</dbReference>
<dbReference type="Gene3D" id="1.10.1060.10">
    <property type="entry name" value="Alpha-helical ferredoxin"/>
    <property type="match status" value="1"/>
</dbReference>
<dbReference type="PROSITE" id="PS00198">
    <property type="entry name" value="4FE4S_FER_1"/>
    <property type="match status" value="1"/>
</dbReference>
<keyword evidence="5" id="KW-0249">Electron transport</keyword>
<organism evidence="9">
    <name type="scientific">Thermosulfidibacter takaii</name>
    <dbReference type="NCBI Taxonomy" id="412593"/>
    <lineage>
        <taxon>Bacteria</taxon>
        <taxon>Pseudomonadati</taxon>
        <taxon>Thermosulfidibacterota</taxon>
        <taxon>Thermosulfidibacteria</taxon>
        <taxon>Thermosulfidibacterales</taxon>
        <taxon>Thermosulfidibacteraceae</taxon>
    </lineage>
</organism>
<dbReference type="AlphaFoldDB" id="A0A7C0Y8X3"/>
<dbReference type="InterPro" id="IPR017896">
    <property type="entry name" value="4Fe4S_Fe-S-bd"/>
</dbReference>
<name>A0A7C0Y8X3_9BACT</name>
<feature type="domain" description="4Fe-4S ferredoxin-type" evidence="8">
    <location>
        <begin position="304"/>
        <end position="326"/>
    </location>
</feature>
<comment type="caution">
    <text evidence="9">The sequence shown here is derived from an EMBL/GenBank/DDBJ whole genome shotgun (WGS) entry which is preliminary data.</text>
</comment>
<dbReference type="SUPFAM" id="SSF46548">
    <property type="entry name" value="alpha-helical ferredoxin"/>
    <property type="match status" value="1"/>
</dbReference>
<accession>A0A7C0Y8X3</accession>
<dbReference type="Pfam" id="PF02589">
    <property type="entry name" value="LUD_dom"/>
    <property type="match status" value="1"/>
</dbReference>
<protein>
    <submittedName>
        <fullName evidence="9">4Fe-4S dicluster domain-containing protein</fullName>
    </submittedName>
</protein>
<feature type="domain" description="4Fe-4S ferredoxin-type" evidence="8">
    <location>
        <begin position="355"/>
        <end position="386"/>
    </location>
</feature>
<dbReference type="PROSITE" id="PS51379">
    <property type="entry name" value="4FE4S_FER_2"/>
    <property type="match status" value="2"/>
</dbReference>
<dbReference type="SUPFAM" id="SSF100950">
    <property type="entry name" value="NagB/RpiA/CoA transferase-like"/>
    <property type="match status" value="1"/>
</dbReference>